<dbReference type="AlphaFoldDB" id="A0A485M621"/>
<sequence>MFPIQENINCKRIKKGAVTKNRPVYCYVILDEAEKEEDYNYDNEEREEEI</sequence>
<evidence type="ECO:0000313" key="1">
    <source>
        <dbReference type="EMBL" id="VFU14681.1"/>
    </source>
</evidence>
<organism evidence="1">
    <name type="scientific">anaerobic digester metagenome</name>
    <dbReference type="NCBI Taxonomy" id="1263854"/>
    <lineage>
        <taxon>unclassified sequences</taxon>
        <taxon>metagenomes</taxon>
        <taxon>ecological metagenomes</taxon>
    </lineage>
</organism>
<name>A0A485M621_9ZZZZ</name>
<protein>
    <submittedName>
        <fullName evidence="1">Uncharacterized protein</fullName>
    </submittedName>
</protein>
<proteinExistence type="predicted"/>
<dbReference type="EMBL" id="CAADRN010000180">
    <property type="protein sequence ID" value="VFU14681.1"/>
    <property type="molecule type" value="Genomic_DNA"/>
</dbReference>
<accession>A0A485M621</accession>
<reference evidence="1" key="1">
    <citation type="submission" date="2019-03" db="EMBL/GenBank/DDBJ databases">
        <authorList>
            <person name="Hao L."/>
        </authorList>
    </citation>
    <scope>NUCLEOTIDE SEQUENCE</scope>
</reference>
<gene>
    <name evidence="1" type="ORF">SCFA_2600005</name>
</gene>